<evidence type="ECO:0000259" key="7">
    <source>
        <dbReference type="Pfam" id="PF02931"/>
    </source>
</evidence>
<keyword evidence="9" id="KW-1185">Reference proteome</keyword>
<feature type="region of interest" description="Disordered" evidence="5">
    <location>
        <begin position="286"/>
        <end position="313"/>
    </location>
</feature>
<evidence type="ECO:0000256" key="4">
    <source>
        <dbReference type="ARBA" id="ARBA00023136"/>
    </source>
</evidence>
<name>A0A210Q8A0_MIZYE</name>
<dbReference type="InterPro" id="IPR006201">
    <property type="entry name" value="Neur_channel"/>
</dbReference>
<proteinExistence type="predicted"/>
<comment type="caution">
    <text evidence="8">The sequence shown here is derived from an EMBL/GenBank/DDBJ whole genome shotgun (WGS) entry which is preliminary data.</text>
</comment>
<dbReference type="GO" id="GO:0016020">
    <property type="term" value="C:membrane"/>
    <property type="evidence" value="ECO:0007669"/>
    <property type="project" value="UniProtKB-SubCell"/>
</dbReference>
<dbReference type="Gene3D" id="1.20.58.390">
    <property type="entry name" value="Neurotransmitter-gated ion-channel transmembrane domain"/>
    <property type="match status" value="1"/>
</dbReference>
<dbReference type="STRING" id="6573.A0A210Q8A0"/>
<evidence type="ECO:0000256" key="2">
    <source>
        <dbReference type="ARBA" id="ARBA00022692"/>
    </source>
</evidence>
<dbReference type="SUPFAM" id="SSF63712">
    <property type="entry name" value="Nicotinic receptor ligand binding domain-like"/>
    <property type="match status" value="1"/>
</dbReference>
<accession>A0A210Q8A0</accession>
<feature type="domain" description="Neurotransmitter-gated ion-channel ligand-binding" evidence="7">
    <location>
        <begin position="16"/>
        <end position="174"/>
    </location>
</feature>
<dbReference type="Pfam" id="PF02931">
    <property type="entry name" value="Neur_chan_LBD"/>
    <property type="match status" value="1"/>
</dbReference>
<keyword evidence="3 6" id="KW-1133">Transmembrane helix</keyword>
<protein>
    <submittedName>
        <fullName evidence="8">Neuronal acetylcholine receptor subunit alpha-6</fullName>
    </submittedName>
</protein>
<feature type="transmembrane region" description="Helical" evidence="6">
    <location>
        <begin position="177"/>
        <end position="201"/>
    </location>
</feature>
<keyword evidence="2 6" id="KW-0812">Transmembrane</keyword>
<dbReference type="InterPro" id="IPR006202">
    <property type="entry name" value="Neur_chan_lig-bd"/>
</dbReference>
<keyword evidence="8" id="KW-0675">Receptor</keyword>
<feature type="transmembrane region" description="Helical" evidence="6">
    <location>
        <begin position="329"/>
        <end position="350"/>
    </location>
</feature>
<dbReference type="InterPro" id="IPR038050">
    <property type="entry name" value="Neuro_actylchol_rec"/>
</dbReference>
<dbReference type="GO" id="GO:0005230">
    <property type="term" value="F:extracellular ligand-gated monoatomic ion channel activity"/>
    <property type="evidence" value="ECO:0007669"/>
    <property type="project" value="InterPro"/>
</dbReference>
<reference evidence="8 9" key="1">
    <citation type="journal article" date="2017" name="Nat. Ecol. Evol.">
        <title>Scallop genome provides insights into evolution of bilaterian karyotype and development.</title>
        <authorList>
            <person name="Wang S."/>
            <person name="Zhang J."/>
            <person name="Jiao W."/>
            <person name="Li J."/>
            <person name="Xun X."/>
            <person name="Sun Y."/>
            <person name="Guo X."/>
            <person name="Huan P."/>
            <person name="Dong B."/>
            <person name="Zhang L."/>
            <person name="Hu X."/>
            <person name="Sun X."/>
            <person name="Wang J."/>
            <person name="Zhao C."/>
            <person name="Wang Y."/>
            <person name="Wang D."/>
            <person name="Huang X."/>
            <person name="Wang R."/>
            <person name="Lv J."/>
            <person name="Li Y."/>
            <person name="Zhang Z."/>
            <person name="Liu B."/>
            <person name="Lu W."/>
            <person name="Hui Y."/>
            <person name="Liang J."/>
            <person name="Zhou Z."/>
            <person name="Hou R."/>
            <person name="Li X."/>
            <person name="Liu Y."/>
            <person name="Li H."/>
            <person name="Ning X."/>
            <person name="Lin Y."/>
            <person name="Zhao L."/>
            <person name="Xing Q."/>
            <person name="Dou J."/>
            <person name="Li Y."/>
            <person name="Mao J."/>
            <person name="Guo H."/>
            <person name="Dou H."/>
            <person name="Li T."/>
            <person name="Mu C."/>
            <person name="Jiang W."/>
            <person name="Fu Q."/>
            <person name="Fu X."/>
            <person name="Miao Y."/>
            <person name="Liu J."/>
            <person name="Yu Q."/>
            <person name="Li R."/>
            <person name="Liao H."/>
            <person name="Li X."/>
            <person name="Kong Y."/>
            <person name="Jiang Z."/>
            <person name="Chourrout D."/>
            <person name="Li R."/>
            <person name="Bao Z."/>
        </authorList>
    </citation>
    <scope>NUCLEOTIDE SEQUENCE [LARGE SCALE GENOMIC DNA]</scope>
    <source>
        <strain evidence="8 9">PY_sf001</strain>
    </source>
</reference>
<dbReference type="InterPro" id="IPR036734">
    <property type="entry name" value="Neur_chan_lig-bd_sf"/>
</dbReference>
<feature type="transmembrane region" description="Helical" evidence="6">
    <location>
        <begin position="240"/>
        <end position="263"/>
    </location>
</feature>
<dbReference type="CDD" id="cd18989">
    <property type="entry name" value="LGIC_ECD_cation"/>
    <property type="match status" value="1"/>
</dbReference>
<keyword evidence="4 6" id="KW-0472">Membrane</keyword>
<gene>
    <name evidence="8" type="ORF">KP79_PYT18114</name>
</gene>
<evidence type="ECO:0000256" key="5">
    <source>
        <dbReference type="SAM" id="MobiDB-lite"/>
    </source>
</evidence>
<feature type="transmembrane region" description="Helical" evidence="6">
    <location>
        <begin position="207"/>
        <end position="228"/>
    </location>
</feature>
<evidence type="ECO:0000313" key="8">
    <source>
        <dbReference type="EMBL" id="OWF44951.1"/>
    </source>
</evidence>
<dbReference type="InterPro" id="IPR036719">
    <property type="entry name" value="Neuro-gated_channel_TM_sf"/>
</dbReference>
<dbReference type="Proteomes" id="UP000242188">
    <property type="component" value="Unassembled WGS sequence"/>
</dbReference>
<dbReference type="OrthoDB" id="5809364at2759"/>
<sequence>MQHALRRHTCRFESGTTDVRHAISWKDYRLEWDPQEYGGVKQIILPASQVWYPKIVLLTGMSNIQQVGSEEFDIYVEYTGTVIWAPGGVLMSSCKANMRDFPRDYQTCMLILNNMVYDKEEMRLVPGQSFVDMEFYTKNGEWEVIWTKVSNKVDRFEKLTSISFVSITIGIIRKSEYFVITMLIPVAVLCVLDAFVFMIPVGASDRVGFSLTLFLALTVYMSVMGSFLPTTSEPLAGMTYFLLASEIHCTFVILMTIVTIRLYDREHLPEWLVRLYRLPFRKSRQSKQQKNADESYENIPLDKGARESAQGEDSEAQTRRSLLSILDKFLFIFFLSTMVLMSIVFFSTYLNHDHDHDAK</sequence>
<evidence type="ECO:0000313" key="9">
    <source>
        <dbReference type="Proteomes" id="UP000242188"/>
    </source>
</evidence>
<dbReference type="PANTHER" id="PTHR18945">
    <property type="entry name" value="NEUROTRANSMITTER GATED ION CHANNEL"/>
    <property type="match status" value="1"/>
</dbReference>
<dbReference type="GO" id="GO:0004888">
    <property type="term" value="F:transmembrane signaling receptor activity"/>
    <property type="evidence" value="ECO:0007669"/>
    <property type="project" value="InterPro"/>
</dbReference>
<dbReference type="EMBL" id="NEDP02004646">
    <property type="protein sequence ID" value="OWF44951.1"/>
    <property type="molecule type" value="Genomic_DNA"/>
</dbReference>
<evidence type="ECO:0000256" key="6">
    <source>
        <dbReference type="SAM" id="Phobius"/>
    </source>
</evidence>
<comment type="subcellular location">
    <subcellularLocation>
        <location evidence="1">Membrane</location>
        <topology evidence="1">Multi-pass membrane protein</topology>
    </subcellularLocation>
</comment>
<organism evidence="8 9">
    <name type="scientific">Mizuhopecten yessoensis</name>
    <name type="common">Japanese scallop</name>
    <name type="synonym">Patinopecten yessoensis</name>
    <dbReference type="NCBI Taxonomy" id="6573"/>
    <lineage>
        <taxon>Eukaryota</taxon>
        <taxon>Metazoa</taxon>
        <taxon>Spiralia</taxon>
        <taxon>Lophotrochozoa</taxon>
        <taxon>Mollusca</taxon>
        <taxon>Bivalvia</taxon>
        <taxon>Autobranchia</taxon>
        <taxon>Pteriomorphia</taxon>
        <taxon>Pectinida</taxon>
        <taxon>Pectinoidea</taxon>
        <taxon>Pectinidae</taxon>
        <taxon>Mizuhopecten</taxon>
    </lineage>
</organism>
<dbReference type="AlphaFoldDB" id="A0A210Q8A0"/>
<dbReference type="CDD" id="cd19051">
    <property type="entry name" value="LGIC_TM_cation"/>
    <property type="match status" value="1"/>
</dbReference>
<dbReference type="Gene3D" id="2.70.170.10">
    <property type="entry name" value="Neurotransmitter-gated ion-channel ligand-binding domain"/>
    <property type="match status" value="1"/>
</dbReference>
<dbReference type="SUPFAM" id="SSF90112">
    <property type="entry name" value="Neurotransmitter-gated ion-channel transmembrane pore"/>
    <property type="match status" value="1"/>
</dbReference>
<dbReference type="PRINTS" id="PR00252">
    <property type="entry name" value="NRIONCHANNEL"/>
</dbReference>
<evidence type="ECO:0000256" key="3">
    <source>
        <dbReference type="ARBA" id="ARBA00022989"/>
    </source>
</evidence>
<evidence type="ECO:0000256" key="1">
    <source>
        <dbReference type="ARBA" id="ARBA00004141"/>
    </source>
</evidence>